<dbReference type="AlphaFoldDB" id="A0A4R5N916"/>
<evidence type="ECO:0000256" key="5">
    <source>
        <dbReference type="SAM" id="Coils"/>
    </source>
</evidence>
<keyword evidence="10" id="KW-1185">Reference proteome</keyword>
<proteinExistence type="predicted"/>
<evidence type="ECO:0000259" key="8">
    <source>
        <dbReference type="Pfam" id="PF12698"/>
    </source>
</evidence>
<protein>
    <recommendedName>
        <fullName evidence="8">ABC-2 type transporter transmembrane domain-containing protein</fullName>
    </recommendedName>
</protein>
<feature type="compositionally biased region" description="Polar residues" evidence="6">
    <location>
        <begin position="448"/>
        <end position="465"/>
    </location>
</feature>
<feature type="coiled-coil region" evidence="5">
    <location>
        <begin position="361"/>
        <end position="388"/>
    </location>
</feature>
<dbReference type="InterPro" id="IPR013525">
    <property type="entry name" value="ABC2_TM"/>
</dbReference>
<evidence type="ECO:0000256" key="2">
    <source>
        <dbReference type="ARBA" id="ARBA00022692"/>
    </source>
</evidence>
<accession>A0A4R5N916</accession>
<evidence type="ECO:0000313" key="9">
    <source>
        <dbReference type="EMBL" id="TDG68495.1"/>
    </source>
</evidence>
<evidence type="ECO:0000256" key="6">
    <source>
        <dbReference type="SAM" id="MobiDB-lite"/>
    </source>
</evidence>
<dbReference type="InterPro" id="IPR023908">
    <property type="entry name" value="xxxLxxG_rpt"/>
</dbReference>
<evidence type="ECO:0000256" key="3">
    <source>
        <dbReference type="ARBA" id="ARBA00022989"/>
    </source>
</evidence>
<dbReference type="NCBIfam" id="TIGR03062">
    <property type="entry name" value="pip_yhgE_Cterm"/>
    <property type="match status" value="1"/>
</dbReference>
<dbReference type="Gene3D" id="3.40.1710.10">
    <property type="entry name" value="abc type-2 transporter like domain"/>
    <property type="match status" value="1"/>
</dbReference>
<feature type="domain" description="ABC-2 type transporter transmembrane" evidence="8">
    <location>
        <begin position="704"/>
        <end position="912"/>
    </location>
</feature>
<sequence>MLFSEWKNLLKNKFLIIVLVAILAIPSIYAVTFLVSVWDTYGKVDNLPVAVVNHDQAVKYHGKTINIGDDLEKNLKDSSALDFRFPSQKAADDGLKNGKYYMVLEMPNNMSKSATTVMDKHPQKMTITYKTSSGHSFIASKMTGSAAEKITQKISDNVSKLYAKTLLNQMQQMGMGMSTAATANGKLSNGTKSIQSGTDQIAHNLDKLSRSSLVFKDGANTLEKGLSQYTVGTQKLSQGSQRLSAGLGKMDTQVPKLSQGMQQLSQGSNILTTGIAAYTNGVSSVDSGAQKLNQGMGQLSQNTSQLGQAVYQLNAGASQLVSGVQGYTGGTNKAFESSKQLSDALEQLNQTLNHQTPSTQSAALSRNLSDFQNGLSQLEKQLDESSQSQKSSSNITTTLTAISHDLTTLSNQAQQPAKQSDSAAIASKIDQVAKTQHLTAEQVTALKSTLSSNENAPTQQSTSTEAAIADAKQQISVLTSELNKSENTTPSTAVKVTIKDLNAKFGSANDANTLYGGIYQALENQGSLSDKVSQLSVGANHLSQGLAQLSQRSETLNNGATRIAGSLAVLDGKMPELVQGARTLSNGSQSLAQGTQQLNSKGAKLQSGSAKVNTGLNQVNHQLPALSTGVHQLTTGSQQLTNGLGQLVDNGPKLTSGATKLATGADKLSQGSGQLASGAQKVTTAVGKVHDGNQTLHDKLSRAGHAVQQLNHGNQNDQQIAQPAKTKHVETDTVKNNGTAMAPYMMSVSLFVGAVSLNLMFDMYTPKQYPKNARQWFLSKMMILYPFAWAQATLEYILMVKCVGLEAVSYTNTYWMLVAISFALTTLVTSLNVLFGKIGSFFAMILMVLQLGGSGGTYPLELTNSFFTTISPYLPLTYAVNGLRQTLMIGNGMSPNIEILLLIFIVFSLLLWLFFRLQYKKLRPVSFESAS</sequence>
<comment type="subcellular location">
    <subcellularLocation>
        <location evidence="1">Membrane</location>
        <topology evidence="1">Multi-pass membrane protein</topology>
    </subcellularLocation>
</comment>
<feature type="transmembrane region" description="Helical" evidence="7">
    <location>
        <begin position="782"/>
        <end position="799"/>
    </location>
</feature>
<dbReference type="GO" id="GO:0016020">
    <property type="term" value="C:membrane"/>
    <property type="evidence" value="ECO:0007669"/>
    <property type="project" value="UniProtKB-SubCell"/>
</dbReference>
<feature type="transmembrane region" description="Helical" evidence="7">
    <location>
        <begin position="741"/>
        <end position="761"/>
    </location>
</feature>
<dbReference type="InterPro" id="IPR051328">
    <property type="entry name" value="T7SS_ABC-Transporter"/>
</dbReference>
<feature type="region of interest" description="Disordered" evidence="6">
    <location>
        <begin position="448"/>
        <end position="467"/>
    </location>
</feature>
<dbReference type="InterPro" id="IPR017501">
    <property type="entry name" value="Phage_infect_YhgE_C"/>
</dbReference>
<feature type="domain" description="ABC-2 type transporter transmembrane" evidence="8">
    <location>
        <begin position="14"/>
        <end position="172"/>
    </location>
</feature>
<dbReference type="EMBL" id="PUFI01000013">
    <property type="protein sequence ID" value="TDG68495.1"/>
    <property type="molecule type" value="Genomic_DNA"/>
</dbReference>
<dbReference type="Gene3D" id="1.10.287.950">
    <property type="entry name" value="Methyl-accepting chemotaxis protein"/>
    <property type="match status" value="1"/>
</dbReference>
<comment type="caution">
    <text evidence="9">The sequence shown here is derived from an EMBL/GenBank/DDBJ whole genome shotgun (WGS) entry which is preliminary data.</text>
</comment>
<keyword evidence="5" id="KW-0175">Coiled coil</keyword>
<dbReference type="Proteomes" id="UP000295681">
    <property type="component" value="Unassembled WGS sequence"/>
</dbReference>
<dbReference type="PANTHER" id="PTHR43077">
    <property type="entry name" value="TRANSPORT PERMEASE YVFS-RELATED"/>
    <property type="match status" value="1"/>
</dbReference>
<dbReference type="RefSeq" id="WP_010006687.1">
    <property type="nucleotide sequence ID" value="NZ_JAGYGP010000007.1"/>
</dbReference>
<organism evidence="9 10">
    <name type="scientific">Leuconostoc fallax</name>
    <dbReference type="NCBI Taxonomy" id="1251"/>
    <lineage>
        <taxon>Bacteria</taxon>
        <taxon>Bacillati</taxon>
        <taxon>Bacillota</taxon>
        <taxon>Bacilli</taxon>
        <taxon>Lactobacillales</taxon>
        <taxon>Lactobacillaceae</taxon>
        <taxon>Leuconostoc</taxon>
    </lineage>
</organism>
<dbReference type="PANTHER" id="PTHR43077:SF5">
    <property type="entry name" value="PHAGE INFECTION PROTEIN"/>
    <property type="match status" value="1"/>
</dbReference>
<dbReference type="STRING" id="907931.GCA_000165675_01747"/>
<feature type="transmembrane region" description="Helical" evidence="7">
    <location>
        <begin position="814"/>
        <end position="834"/>
    </location>
</feature>
<dbReference type="InterPro" id="IPR017500">
    <property type="entry name" value="Phage_infect_YhgE_N"/>
</dbReference>
<keyword evidence="4 7" id="KW-0472">Membrane</keyword>
<evidence type="ECO:0000256" key="7">
    <source>
        <dbReference type="SAM" id="Phobius"/>
    </source>
</evidence>
<name>A0A4R5N916_9LACO</name>
<gene>
    <name evidence="9" type="ORF">C5L23_000097</name>
</gene>
<keyword evidence="2 7" id="KW-0812">Transmembrane</keyword>
<evidence type="ECO:0000256" key="1">
    <source>
        <dbReference type="ARBA" id="ARBA00004141"/>
    </source>
</evidence>
<reference evidence="9 10" key="1">
    <citation type="journal article" date="2019" name="Appl. Microbiol. Biotechnol.">
        <title>Uncovering carbohydrate metabolism through a genotype-phenotype association study of 56 lactic acid bacteria genomes.</title>
        <authorList>
            <person name="Buron-Moles G."/>
            <person name="Chailyan A."/>
            <person name="Dolejs I."/>
            <person name="Forster J."/>
            <person name="Miks M.H."/>
        </authorList>
    </citation>
    <scope>NUCLEOTIDE SEQUENCE [LARGE SCALE GENOMIC DNA]</scope>
    <source>
        <strain evidence="9 10">ATCC 700006</strain>
    </source>
</reference>
<feature type="transmembrane region" description="Helical" evidence="7">
    <location>
        <begin position="897"/>
        <end position="915"/>
    </location>
</feature>
<dbReference type="NCBIfam" id="TIGR03057">
    <property type="entry name" value="xxxLxxG_by_4"/>
    <property type="match status" value="3"/>
</dbReference>
<dbReference type="Pfam" id="PF12698">
    <property type="entry name" value="ABC2_membrane_3"/>
    <property type="match status" value="2"/>
</dbReference>
<feature type="transmembrane region" description="Helical" evidence="7">
    <location>
        <begin position="841"/>
        <end position="860"/>
    </location>
</feature>
<dbReference type="NCBIfam" id="TIGR03061">
    <property type="entry name" value="pip_yhgE_Nterm"/>
    <property type="match status" value="1"/>
</dbReference>
<evidence type="ECO:0000256" key="4">
    <source>
        <dbReference type="ARBA" id="ARBA00023136"/>
    </source>
</evidence>
<keyword evidence="3 7" id="KW-1133">Transmembrane helix</keyword>
<evidence type="ECO:0000313" key="10">
    <source>
        <dbReference type="Proteomes" id="UP000295681"/>
    </source>
</evidence>
<dbReference type="GO" id="GO:0140359">
    <property type="term" value="F:ABC-type transporter activity"/>
    <property type="evidence" value="ECO:0007669"/>
    <property type="project" value="InterPro"/>
</dbReference>